<sequence length="207" mass="22972">MAHQAHALPWNTLAEHYKYKMSYTHEPQRKDIFPDDKGSDSKEIDFFCRALAARVQEFAATERAKYRPQAELRARAGTWTKSAMTDAFRYFEEGHEEGADLPTRVAAMHSKDLRPLSQWTDCAHGSRIGHADAIKIMLMEAGGVAPAICASAPPGKDTSALRTEIMESLLLIANKPEAKLPTFITARHGHRHGSAGPPRRRCGCTCT</sequence>
<keyword evidence="2" id="KW-1185">Reference proteome</keyword>
<protein>
    <submittedName>
        <fullName evidence="1">Uncharacterized protein</fullName>
    </submittedName>
</protein>
<evidence type="ECO:0000313" key="2">
    <source>
        <dbReference type="Proteomes" id="UP001391051"/>
    </source>
</evidence>
<dbReference type="Proteomes" id="UP001391051">
    <property type="component" value="Unassembled WGS sequence"/>
</dbReference>
<gene>
    <name evidence="1" type="ORF">PG986_010606</name>
</gene>
<evidence type="ECO:0000313" key="1">
    <source>
        <dbReference type="EMBL" id="KAK7946285.1"/>
    </source>
</evidence>
<comment type="caution">
    <text evidence="1">The sequence shown here is derived from an EMBL/GenBank/DDBJ whole genome shotgun (WGS) entry which is preliminary data.</text>
</comment>
<organism evidence="1 2">
    <name type="scientific">Apiospora aurea</name>
    <dbReference type="NCBI Taxonomy" id="335848"/>
    <lineage>
        <taxon>Eukaryota</taxon>
        <taxon>Fungi</taxon>
        <taxon>Dikarya</taxon>
        <taxon>Ascomycota</taxon>
        <taxon>Pezizomycotina</taxon>
        <taxon>Sordariomycetes</taxon>
        <taxon>Xylariomycetidae</taxon>
        <taxon>Amphisphaeriales</taxon>
        <taxon>Apiosporaceae</taxon>
        <taxon>Apiospora</taxon>
    </lineage>
</organism>
<dbReference type="EMBL" id="JAQQWE010000007">
    <property type="protein sequence ID" value="KAK7946285.1"/>
    <property type="molecule type" value="Genomic_DNA"/>
</dbReference>
<proteinExistence type="predicted"/>
<reference evidence="1 2" key="1">
    <citation type="submission" date="2023-01" db="EMBL/GenBank/DDBJ databases">
        <title>Analysis of 21 Apiospora genomes using comparative genomics revels a genus with tremendous synthesis potential of carbohydrate active enzymes and secondary metabolites.</title>
        <authorList>
            <person name="Sorensen T."/>
        </authorList>
    </citation>
    <scope>NUCLEOTIDE SEQUENCE [LARGE SCALE GENOMIC DNA]</scope>
    <source>
        <strain evidence="1 2">CBS 24483</strain>
    </source>
</reference>
<dbReference type="GeneID" id="92079890"/>
<accession>A0ABR1Q2U7</accession>
<name>A0ABR1Q2U7_9PEZI</name>
<dbReference type="RefSeq" id="XP_066696319.1">
    <property type="nucleotide sequence ID" value="XM_066846828.1"/>
</dbReference>